<dbReference type="InterPro" id="IPR000537">
    <property type="entry name" value="UbiA_prenyltransferase"/>
</dbReference>
<keyword evidence="7 9" id="KW-1133">Transmembrane helix</keyword>
<keyword evidence="8 9" id="KW-0472">Membrane</keyword>
<reference evidence="10" key="2">
    <citation type="journal article" date="2021" name="PeerJ">
        <title>Extensive microbial diversity within the chicken gut microbiome revealed by metagenomics and culture.</title>
        <authorList>
            <person name="Gilroy R."/>
            <person name="Ravi A."/>
            <person name="Getino M."/>
            <person name="Pursley I."/>
            <person name="Horton D.L."/>
            <person name="Alikhan N.F."/>
            <person name="Baker D."/>
            <person name="Gharbi K."/>
            <person name="Hall N."/>
            <person name="Watson M."/>
            <person name="Adriaenssens E.M."/>
            <person name="Foster-Nyarko E."/>
            <person name="Jarju S."/>
            <person name="Secka A."/>
            <person name="Antonio M."/>
            <person name="Oren A."/>
            <person name="Chaudhuri R.R."/>
            <person name="La Ragione R."/>
            <person name="Hildebrand F."/>
            <person name="Pallen M.J."/>
        </authorList>
    </citation>
    <scope>NUCLEOTIDE SEQUENCE</scope>
    <source>
        <strain evidence="10">G3-8215</strain>
    </source>
</reference>
<dbReference type="InterPro" id="IPR044878">
    <property type="entry name" value="UbiA_sf"/>
</dbReference>
<feature type="transmembrane region" description="Helical" evidence="9">
    <location>
        <begin position="151"/>
        <end position="171"/>
    </location>
</feature>
<accession>A0A940IH91</accession>
<name>A0A940IH91_9BACT</name>
<comment type="caution">
    <text evidence="10">The sequence shown here is derived from an EMBL/GenBank/DDBJ whole genome shotgun (WGS) entry which is preliminary data.</text>
</comment>
<evidence type="ECO:0000256" key="1">
    <source>
        <dbReference type="ARBA" id="ARBA00004141"/>
    </source>
</evidence>
<feature type="transmembrane region" description="Helical" evidence="9">
    <location>
        <begin position="23"/>
        <end position="43"/>
    </location>
</feature>
<feature type="transmembrane region" description="Helical" evidence="9">
    <location>
        <begin position="74"/>
        <end position="94"/>
    </location>
</feature>
<gene>
    <name evidence="10" type="ORF">IAB75_03770</name>
</gene>
<evidence type="ECO:0000256" key="4">
    <source>
        <dbReference type="ARBA" id="ARBA00022475"/>
    </source>
</evidence>
<evidence type="ECO:0000256" key="3">
    <source>
        <dbReference type="ARBA" id="ARBA00022428"/>
    </source>
</evidence>
<feature type="transmembrane region" description="Helical" evidence="9">
    <location>
        <begin position="257"/>
        <end position="277"/>
    </location>
</feature>
<evidence type="ECO:0000256" key="2">
    <source>
        <dbReference type="ARBA" id="ARBA00004863"/>
    </source>
</evidence>
<dbReference type="GO" id="GO:0009234">
    <property type="term" value="P:menaquinone biosynthetic process"/>
    <property type="evidence" value="ECO:0007669"/>
    <property type="project" value="UniProtKB-KW"/>
</dbReference>
<comment type="subcellular location">
    <subcellularLocation>
        <location evidence="1">Membrane</location>
        <topology evidence="1">Multi-pass membrane protein</topology>
    </subcellularLocation>
</comment>
<dbReference type="InterPro" id="IPR026046">
    <property type="entry name" value="UBIAD1"/>
</dbReference>
<dbReference type="PIRSF" id="PIRSF005355">
    <property type="entry name" value="UBIAD1"/>
    <property type="match status" value="1"/>
</dbReference>
<dbReference type="PANTHER" id="PTHR13929">
    <property type="entry name" value="1,4-DIHYDROXY-2-NAPHTHOATE OCTAPRENYLTRANSFERASE"/>
    <property type="match status" value="1"/>
</dbReference>
<dbReference type="Proteomes" id="UP000725002">
    <property type="component" value="Unassembled WGS sequence"/>
</dbReference>
<dbReference type="CDD" id="cd13962">
    <property type="entry name" value="PT_UbiA_UBIAD1"/>
    <property type="match status" value="1"/>
</dbReference>
<dbReference type="Pfam" id="PF01040">
    <property type="entry name" value="UbiA"/>
    <property type="match status" value="1"/>
</dbReference>
<evidence type="ECO:0000256" key="5">
    <source>
        <dbReference type="ARBA" id="ARBA00022679"/>
    </source>
</evidence>
<proteinExistence type="predicted"/>
<sequence>MPVIVSLGYIMWKSSGAGFETNWYFGIWALVNIMLFHSAGNTWSDYFDFKKSVDAEDTFGVRTLTSGMFTPKEIMGLSICLLVISLAGGIALLAFTGLPLLWIGLAGLACALLYPSLKYRALGDLVIFVAFALLPTLGTAFVTTGNLMWDILWLTPPVGLITVAILHANNARDISTDSRAHIRTFAMDIGQPASRAIYYAELIVPFVWITACSLCGIFPLLSMIALIAVIPAIGNIRMMSRSKSGDMTTIGTLDEMTAKLQIIFSMLLTISFVIASFI</sequence>
<dbReference type="GO" id="GO:0016020">
    <property type="term" value="C:membrane"/>
    <property type="evidence" value="ECO:0007669"/>
    <property type="project" value="UniProtKB-SubCell"/>
</dbReference>
<dbReference type="GO" id="GO:0042371">
    <property type="term" value="P:vitamin K biosynthetic process"/>
    <property type="evidence" value="ECO:0007669"/>
    <property type="project" value="TreeGrafter"/>
</dbReference>
<dbReference type="AlphaFoldDB" id="A0A940IH91"/>
<evidence type="ECO:0000313" key="11">
    <source>
        <dbReference type="Proteomes" id="UP000725002"/>
    </source>
</evidence>
<feature type="transmembrane region" description="Helical" evidence="9">
    <location>
        <begin position="124"/>
        <end position="145"/>
    </location>
</feature>
<feature type="transmembrane region" description="Helical" evidence="9">
    <location>
        <begin position="217"/>
        <end position="236"/>
    </location>
</feature>
<evidence type="ECO:0000256" key="6">
    <source>
        <dbReference type="ARBA" id="ARBA00022692"/>
    </source>
</evidence>
<dbReference type="GO" id="GO:0004659">
    <property type="term" value="F:prenyltransferase activity"/>
    <property type="evidence" value="ECO:0007669"/>
    <property type="project" value="InterPro"/>
</dbReference>
<dbReference type="Gene3D" id="1.10.357.140">
    <property type="entry name" value="UbiA prenyltransferase"/>
    <property type="match status" value="1"/>
</dbReference>
<dbReference type="EMBL" id="JADILV010000024">
    <property type="protein sequence ID" value="MBO8483217.1"/>
    <property type="molecule type" value="Genomic_DNA"/>
</dbReference>
<comment type="pathway">
    <text evidence="2">Quinol/quinone metabolism; menaquinone biosynthesis.</text>
</comment>
<evidence type="ECO:0000256" key="8">
    <source>
        <dbReference type="ARBA" id="ARBA00023136"/>
    </source>
</evidence>
<protein>
    <submittedName>
        <fullName evidence="10">Prenyltransferase</fullName>
    </submittedName>
</protein>
<keyword evidence="3" id="KW-0474">Menaquinone biosynthesis</keyword>
<evidence type="ECO:0000313" key="10">
    <source>
        <dbReference type="EMBL" id="MBO8483217.1"/>
    </source>
</evidence>
<organism evidence="10 11">
    <name type="scientific">Candidatus Cryptobacteroides avicola</name>
    <dbReference type="NCBI Taxonomy" id="2840757"/>
    <lineage>
        <taxon>Bacteria</taxon>
        <taxon>Pseudomonadati</taxon>
        <taxon>Bacteroidota</taxon>
        <taxon>Bacteroidia</taxon>
        <taxon>Bacteroidales</taxon>
        <taxon>Candidatus Cryptobacteroides</taxon>
    </lineage>
</organism>
<keyword evidence="6 9" id="KW-0812">Transmembrane</keyword>
<reference evidence="10" key="1">
    <citation type="submission" date="2020-10" db="EMBL/GenBank/DDBJ databases">
        <authorList>
            <person name="Gilroy R."/>
        </authorList>
    </citation>
    <scope>NUCLEOTIDE SEQUENCE</scope>
    <source>
        <strain evidence="10">G3-8215</strain>
    </source>
</reference>
<evidence type="ECO:0000256" key="7">
    <source>
        <dbReference type="ARBA" id="ARBA00022989"/>
    </source>
</evidence>
<evidence type="ECO:0000256" key="9">
    <source>
        <dbReference type="SAM" id="Phobius"/>
    </source>
</evidence>
<keyword evidence="4" id="KW-1003">Cell membrane</keyword>
<keyword evidence="5" id="KW-0808">Transferase</keyword>
<dbReference type="PANTHER" id="PTHR13929:SF0">
    <property type="entry name" value="UBIA PRENYLTRANSFERASE DOMAIN-CONTAINING PROTEIN 1"/>
    <property type="match status" value="1"/>
</dbReference>